<evidence type="ECO:0000313" key="1">
    <source>
        <dbReference type="EMBL" id="SCL91170.1"/>
    </source>
</evidence>
<accession>A0AAX2CHI9</accession>
<proteinExistence type="predicted"/>
<comment type="caution">
    <text evidence="1">The sequence shown here is derived from an EMBL/GenBank/DDBJ whole genome shotgun (WGS) entry which is preliminary data.</text>
</comment>
<evidence type="ECO:0000313" key="2">
    <source>
        <dbReference type="Proteomes" id="UP000242164"/>
    </source>
</evidence>
<protein>
    <submittedName>
        <fullName evidence="1">Uncharacterized protein</fullName>
    </submittedName>
</protein>
<name>A0AAX2CHI9_9BACI</name>
<gene>
    <name evidence="1" type="ORF">BCB44BAC_01828</name>
</gene>
<dbReference type="Proteomes" id="UP000242164">
    <property type="component" value="Unassembled WGS sequence"/>
</dbReference>
<reference evidence="1 2" key="1">
    <citation type="submission" date="2016-08" db="EMBL/GenBank/DDBJ databases">
        <authorList>
            <person name="Loux V."/>
            <person name="Rue O."/>
        </authorList>
    </citation>
    <scope>NUCLEOTIDE SEQUENCE [LARGE SCALE GENOMIC DNA]</scope>
    <source>
        <strain evidence="1 2">AFSSA_08CEB44bac</strain>
    </source>
</reference>
<dbReference type="AlphaFoldDB" id="A0AAX2CHI9"/>
<organism evidence="1 2">
    <name type="scientific">Bacillus cytotoxicus</name>
    <dbReference type="NCBI Taxonomy" id="580165"/>
    <lineage>
        <taxon>Bacteria</taxon>
        <taxon>Bacillati</taxon>
        <taxon>Bacillota</taxon>
        <taxon>Bacilli</taxon>
        <taxon>Bacillales</taxon>
        <taxon>Bacillaceae</taxon>
        <taxon>Bacillus</taxon>
        <taxon>Bacillus cereus group</taxon>
    </lineage>
</organism>
<dbReference type="EMBL" id="FMIK01000024">
    <property type="protein sequence ID" value="SCL91170.1"/>
    <property type="molecule type" value="Genomic_DNA"/>
</dbReference>
<sequence>MSILRRENYIFQSFIKENGLYNAVYEKISSHNQNHNSNIGLQKKTHVIHHCYQN</sequence>